<keyword evidence="2" id="KW-0732">Signal</keyword>
<feature type="domain" description="NodB homology" evidence="3">
    <location>
        <begin position="86"/>
        <end position="325"/>
    </location>
</feature>
<dbReference type="SUPFAM" id="SSF88713">
    <property type="entry name" value="Glycoside hydrolase/deacetylase"/>
    <property type="match status" value="1"/>
</dbReference>
<dbReference type="GO" id="GO:0005975">
    <property type="term" value="P:carbohydrate metabolic process"/>
    <property type="evidence" value="ECO:0007669"/>
    <property type="project" value="InterPro"/>
</dbReference>
<name>A0A1B9Y2F7_9FLAO</name>
<evidence type="ECO:0000313" key="5">
    <source>
        <dbReference type="Proteomes" id="UP000093186"/>
    </source>
</evidence>
<dbReference type="InterPro" id="IPR011330">
    <property type="entry name" value="Glyco_hydro/deAcase_b/a-brl"/>
</dbReference>
<dbReference type="AlphaFoldDB" id="A0A1B9Y2F7"/>
<keyword evidence="5" id="KW-1185">Reference proteome</keyword>
<dbReference type="GO" id="GO:0016810">
    <property type="term" value="F:hydrolase activity, acting on carbon-nitrogen (but not peptide) bonds"/>
    <property type="evidence" value="ECO:0007669"/>
    <property type="project" value="InterPro"/>
</dbReference>
<evidence type="ECO:0000256" key="2">
    <source>
        <dbReference type="ARBA" id="ARBA00022729"/>
    </source>
</evidence>
<protein>
    <recommendedName>
        <fullName evidence="3">NodB homology domain-containing protein</fullName>
    </recommendedName>
</protein>
<dbReference type="Pfam" id="PF01522">
    <property type="entry name" value="Polysacc_deac_1"/>
    <property type="match status" value="1"/>
</dbReference>
<accession>A0A1B9Y2F7</accession>
<evidence type="ECO:0000313" key="4">
    <source>
        <dbReference type="EMBL" id="OCK43988.1"/>
    </source>
</evidence>
<dbReference type="GO" id="GO:0005576">
    <property type="term" value="C:extracellular region"/>
    <property type="evidence" value="ECO:0007669"/>
    <property type="project" value="UniProtKB-SubCell"/>
</dbReference>
<dbReference type="InterPro" id="IPR002509">
    <property type="entry name" value="NODB_dom"/>
</dbReference>
<dbReference type="Gene3D" id="3.20.20.370">
    <property type="entry name" value="Glycoside hydrolase/deacetylase"/>
    <property type="match status" value="1"/>
</dbReference>
<dbReference type="PANTHER" id="PTHR34216">
    <property type="match status" value="1"/>
</dbReference>
<dbReference type="EMBL" id="MAKX01000001">
    <property type="protein sequence ID" value="OCK43988.1"/>
    <property type="molecule type" value="Genomic_DNA"/>
</dbReference>
<organism evidence="4 5">
    <name type="scientific">Tenacibaculum soleae</name>
    <dbReference type="NCBI Taxonomy" id="447689"/>
    <lineage>
        <taxon>Bacteria</taxon>
        <taxon>Pseudomonadati</taxon>
        <taxon>Bacteroidota</taxon>
        <taxon>Flavobacteriia</taxon>
        <taxon>Flavobacteriales</taxon>
        <taxon>Flavobacteriaceae</taxon>
        <taxon>Tenacibaculum</taxon>
    </lineage>
</organism>
<dbReference type="Proteomes" id="UP000093186">
    <property type="component" value="Unassembled WGS sequence"/>
</dbReference>
<evidence type="ECO:0000259" key="3">
    <source>
        <dbReference type="PROSITE" id="PS51677"/>
    </source>
</evidence>
<comment type="subcellular location">
    <subcellularLocation>
        <location evidence="1">Secreted</location>
    </subcellularLocation>
</comment>
<dbReference type="InterPro" id="IPR051398">
    <property type="entry name" value="Polysacch_Deacetylase"/>
</dbReference>
<dbReference type="PANTHER" id="PTHR34216:SF3">
    <property type="entry name" value="POLY-BETA-1,6-N-ACETYL-D-GLUCOSAMINE N-DEACETYLASE"/>
    <property type="match status" value="1"/>
</dbReference>
<gene>
    <name evidence="4" type="ORF">BA195_04645</name>
</gene>
<reference evidence="4 5" key="1">
    <citation type="submission" date="2016-06" db="EMBL/GenBank/DDBJ databases">
        <title>Draft Genome Sequence of Tenacibaculum soleae UCD-KL19.</title>
        <authorList>
            <person name="Eisen J.A."/>
            <person name="Coil D.A."/>
            <person name="Lujan K.M."/>
        </authorList>
    </citation>
    <scope>NUCLEOTIDE SEQUENCE [LARGE SCALE GENOMIC DNA]</scope>
    <source>
        <strain evidence="4 5">UCD-KL19</strain>
    </source>
</reference>
<evidence type="ECO:0000256" key="1">
    <source>
        <dbReference type="ARBA" id="ARBA00004613"/>
    </source>
</evidence>
<proteinExistence type="predicted"/>
<sequence>MKVKCRFLLFYRNYLLKIGLKKALLKNRYGERILLFHGVDKVGNTSLSSRFFSEEYFERFIEYIALHYNIVSVGDYYAKNFKENTLNIAITFDDGYLNNYEYVIPILKKYKVPASFYITTIHEQASFLWTDFLDLVSLKTKVKQIFFEGNTYEKNKKSEFVNKGMSLKKKMKTISYEKIKSVYKLFNEDWNVIKSSSLKEYWQLMNFRQIKSISENSLFTIGSHAQTHANLLAISIEEAKGEIIESKNKLENILGIPIEEFAFPFGYYSDELANYCLEIGYKRVLLVDYNKNEANKNEVFKNRFVMNPYISFELQLICLLKGSYF</sequence>
<comment type="caution">
    <text evidence="4">The sequence shown here is derived from an EMBL/GenBank/DDBJ whole genome shotgun (WGS) entry which is preliminary data.</text>
</comment>
<dbReference type="PROSITE" id="PS51677">
    <property type="entry name" value="NODB"/>
    <property type="match status" value="1"/>
</dbReference>
<dbReference type="STRING" id="447689.BA195_04645"/>
<dbReference type="CDD" id="cd10918">
    <property type="entry name" value="CE4_NodB_like_5s_6s"/>
    <property type="match status" value="1"/>
</dbReference>